<evidence type="ECO:0000256" key="1">
    <source>
        <dbReference type="ARBA" id="ARBA00022612"/>
    </source>
</evidence>
<name>A0A1B7LDD1_9FIRM</name>
<keyword evidence="1" id="KW-1188">Viral release from host cell</keyword>
<organism evidence="5 6">
    <name type="scientific">Desulfotomaculum copahuensis</name>
    <dbReference type="NCBI Taxonomy" id="1838280"/>
    <lineage>
        <taxon>Bacteria</taxon>
        <taxon>Bacillati</taxon>
        <taxon>Bacillota</taxon>
        <taxon>Clostridia</taxon>
        <taxon>Eubacteriales</taxon>
        <taxon>Desulfotomaculaceae</taxon>
        <taxon>Desulfotomaculum</taxon>
    </lineage>
</organism>
<dbReference type="GO" id="GO:0006508">
    <property type="term" value="P:proteolysis"/>
    <property type="evidence" value="ECO:0007669"/>
    <property type="project" value="UniProtKB-KW"/>
</dbReference>
<evidence type="ECO:0000313" key="5">
    <source>
        <dbReference type="EMBL" id="OAT81097.1"/>
    </source>
</evidence>
<dbReference type="AlphaFoldDB" id="A0A1B7LDD1"/>
<gene>
    <name evidence="5" type="ORF">A6M21_11840</name>
</gene>
<keyword evidence="6" id="KW-1185">Reference proteome</keyword>
<dbReference type="GO" id="GO:0008233">
    <property type="term" value="F:peptidase activity"/>
    <property type="evidence" value="ECO:0007669"/>
    <property type="project" value="UniProtKB-KW"/>
</dbReference>
<dbReference type="InterPro" id="IPR054613">
    <property type="entry name" value="Peptidase_S78_dom"/>
</dbReference>
<keyword evidence="3" id="KW-0378">Hydrolase</keyword>
<evidence type="ECO:0000259" key="4">
    <source>
        <dbReference type="Pfam" id="PF04586"/>
    </source>
</evidence>
<dbReference type="STRING" id="1838280.A6M21_11840"/>
<reference evidence="5 6" key="1">
    <citation type="submission" date="2016-04" db="EMBL/GenBank/DDBJ databases">
        <authorList>
            <person name="Evans L.H."/>
            <person name="Alamgir A."/>
            <person name="Owens N."/>
            <person name="Weber N.D."/>
            <person name="Virtaneva K."/>
            <person name="Barbian K."/>
            <person name="Babar A."/>
            <person name="Rosenke K."/>
        </authorList>
    </citation>
    <scope>NUCLEOTIDE SEQUENCE [LARGE SCALE GENOMIC DNA]</scope>
    <source>
        <strain evidence="5 6">LMa1</strain>
    </source>
</reference>
<accession>A0A1B7LDD1</accession>
<evidence type="ECO:0000313" key="6">
    <source>
        <dbReference type="Proteomes" id="UP000078532"/>
    </source>
</evidence>
<feature type="domain" description="Prohead serine protease" evidence="4">
    <location>
        <begin position="44"/>
        <end position="147"/>
    </location>
</feature>
<dbReference type="Proteomes" id="UP000078532">
    <property type="component" value="Unassembled WGS sequence"/>
</dbReference>
<dbReference type="EMBL" id="LYVF01000168">
    <property type="protein sequence ID" value="OAT81097.1"/>
    <property type="molecule type" value="Genomic_DNA"/>
</dbReference>
<evidence type="ECO:0000256" key="2">
    <source>
        <dbReference type="ARBA" id="ARBA00022670"/>
    </source>
</evidence>
<protein>
    <recommendedName>
        <fullName evidence="4">Prohead serine protease domain-containing protein</fullName>
    </recommendedName>
</protein>
<comment type="caution">
    <text evidence="5">The sequence shown here is derived from an EMBL/GenBank/DDBJ whole genome shotgun (WGS) entry which is preliminary data.</text>
</comment>
<dbReference type="OrthoDB" id="360430at2"/>
<evidence type="ECO:0000256" key="3">
    <source>
        <dbReference type="ARBA" id="ARBA00022801"/>
    </source>
</evidence>
<sequence length="429" mass="46596">MDLKLKALPISIKQGDKDTLVFTISTRTQDRDEDILEPSGCRLDNYMKNPVVLFAHDYRSLPIGRSKSVSVTADAVVAEVEFAPTQMGQEVKQLCQAGFLKAASVGFIPLKYEPIGDNSWGHRIYEWELLEWSIVPVPSNPTALISEAKAKGLKVAAIEEALEKGVISYGQAHPDGTPKAPEDENWDGAAEVAAADVDDLKVMCAWVDSENAENKGAYKLPHHKASGNHAVVWRGVVAAMSSLLGARGGVDIPDGDRKAVYNHLAKHYAEFDKEPPEFRSTDEIISVYAEGKPKAQAEPGQKAGAVLSTKNKDRLTQARDLINEVLAEAGEGQDDEPKGIFVRVAADQVVDQAGLAETVAGEIAKHLKDVLSKPQDSAPVVIDLDAIQLPAAAKADDQELNIEPEMLKDLLKNVVKEELDRVRGKVNIF</sequence>
<keyword evidence="2" id="KW-0645">Protease</keyword>
<dbReference type="Pfam" id="PF04586">
    <property type="entry name" value="Peptidase_S78"/>
    <property type="match status" value="1"/>
</dbReference>
<proteinExistence type="predicted"/>
<dbReference type="RefSeq" id="WP_066669111.1">
    <property type="nucleotide sequence ID" value="NZ_LYVF01000168.1"/>
</dbReference>